<proteinExistence type="predicted"/>
<comment type="caution">
    <text evidence="1">The sequence shown here is derived from an EMBL/GenBank/DDBJ whole genome shotgun (WGS) entry which is preliminary data.</text>
</comment>
<organism evidence="1 2">
    <name type="scientific">Vibrio splendidus</name>
    <dbReference type="NCBI Taxonomy" id="29497"/>
    <lineage>
        <taxon>Bacteria</taxon>
        <taxon>Pseudomonadati</taxon>
        <taxon>Pseudomonadota</taxon>
        <taxon>Gammaproteobacteria</taxon>
        <taxon>Vibrionales</taxon>
        <taxon>Vibrionaceae</taxon>
        <taxon>Vibrio</taxon>
    </lineage>
</organism>
<accession>A0A2N7CC65</accession>
<dbReference type="AlphaFoldDB" id="A0A2N7CC65"/>
<dbReference type="SUPFAM" id="SSF49899">
    <property type="entry name" value="Concanavalin A-like lectins/glucanases"/>
    <property type="match status" value="1"/>
</dbReference>
<dbReference type="Pfam" id="PF13385">
    <property type="entry name" value="Laminin_G_3"/>
    <property type="match status" value="1"/>
</dbReference>
<name>A0A2N7CC65_VIBSP</name>
<dbReference type="Proteomes" id="UP000235405">
    <property type="component" value="Unassembled WGS sequence"/>
</dbReference>
<gene>
    <name evidence="1" type="ORF">BCV19_12570</name>
</gene>
<evidence type="ECO:0000313" key="1">
    <source>
        <dbReference type="EMBL" id="PMF19722.1"/>
    </source>
</evidence>
<reference evidence="2" key="1">
    <citation type="submission" date="2016-07" db="EMBL/GenBank/DDBJ databases">
        <title>Nontailed viruses are major unrecognized killers of bacteria in the ocean.</title>
        <authorList>
            <person name="Kauffman K."/>
            <person name="Hussain F."/>
            <person name="Yang J."/>
            <person name="Arevalo P."/>
            <person name="Brown J."/>
            <person name="Cutler M."/>
            <person name="Kelly L."/>
            <person name="Polz M.F."/>
        </authorList>
    </citation>
    <scope>NUCLEOTIDE SEQUENCE [LARGE SCALE GENOMIC DNA]</scope>
    <source>
        <strain evidence="2">10N.286.54.F3</strain>
    </source>
</reference>
<dbReference type="RefSeq" id="WP_102482812.1">
    <property type="nucleotide sequence ID" value="NZ_CAWNVS010000004.1"/>
</dbReference>
<evidence type="ECO:0000313" key="2">
    <source>
        <dbReference type="Proteomes" id="UP000235405"/>
    </source>
</evidence>
<dbReference type="PROSITE" id="PS51257">
    <property type="entry name" value="PROKAR_LIPOPROTEIN"/>
    <property type="match status" value="1"/>
</dbReference>
<sequence length="641" mass="68150">MQISKVATAVALSTGLLFGCNSDGLPIPTDSGAGSQESVLTTGYWQISDGNSASISASSNADLPNVYVFQEDGNHKYYDDDDDLGTYTIKDASASANNYDDEAGTVSFTYYETGSSTLEILDGAFTFDDSGALTISDNSTGIAYSGSDQTETGSVQDAISQANEANGINGYVQILDTNNGGVKNDVGELRLKLSDSSTGATVDTIASGKVTVDLIYQVDEDTAQPENGSGNNAYISLYASGTSNTNLHGEVIFNSGEIFYRSTVTDSSGKPQIPDEPVGTYTLGEDLAVEINWANGYYTFKVNDTVYDNSGNGFEAFDKAAVTIVSLKLGDTSNTTHYELNADNFKVYSNDTASDELVFEDNFNNYPNGQALSGNPYNNNTAEATVIVDGGSTEPEPPVDGDFPVALNEYTFDSSDYTIDSGSANNDLTSKSGSPLITTTNGVAGTGAMHIDQDSATGGGYGYIYYNATSATTTGAQAIEDSFSVETVIKADRFGYSSDVSLVDFAETSDYLGFKLYLESSDNSIKFKVYGGLDADDKGLSTEAKSSEGDVYLVEDNWYHILATYNHLDSTANLYIDGTLAHSKSVDFSVIENTTDDKFILLGGSSSSDKNFDGSVDNIAVWNDVLTDDQIQERVAQFTAE</sequence>
<dbReference type="EMBL" id="MCSW01000184">
    <property type="protein sequence ID" value="PMF19722.1"/>
    <property type="molecule type" value="Genomic_DNA"/>
</dbReference>
<protein>
    <submittedName>
        <fullName evidence="1">Dystroglycan-type cadherin-like protein</fullName>
    </submittedName>
</protein>
<dbReference type="Gene3D" id="2.60.120.200">
    <property type="match status" value="1"/>
</dbReference>
<dbReference type="InterPro" id="IPR013320">
    <property type="entry name" value="ConA-like_dom_sf"/>
</dbReference>